<sequence length="107" mass="11245">MPVPFLRPLVVALALGLPVAGLAQQAEATLSCDAKARKVSGHVPGLIPPVRLGPMTLKITGEVALGVSSSRGAIATSPRGGEGQRMLRRERAEQEYNRVYADCLAGR</sequence>
<keyword evidence="3" id="KW-1185">Reference proteome</keyword>
<dbReference type="RefSeq" id="WP_380716706.1">
    <property type="nucleotide sequence ID" value="NZ_JBHSGI010000005.1"/>
</dbReference>
<name>A0ABV9KEQ5_9RHOB</name>
<evidence type="ECO:0000256" key="1">
    <source>
        <dbReference type="SAM" id="SignalP"/>
    </source>
</evidence>
<accession>A0ABV9KEQ5</accession>
<gene>
    <name evidence="2" type="ORF">ACFO5X_07660</name>
</gene>
<protein>
    <submittedName>
        <fullName evidence="2">Uncharacterized protein</fullName>
    </submittedName>
</protein>
<dbReference type="Proteomes" id="UP001595973">
    <property type="component" value="Unassembled WGS sequence"/>
</dbReference>
<evidence type="ECO:0000313" key="3">
    <source>
        <dbReference type="Proteomes" id="UP001595973"/>
    </source>
</evidence>
<evidence type="ECO:0000313" key="2">
    <source>
        <dbReference type="EMBL" id="MFC4668424.1"/>
    </source>
</evidence>
<keyword evidence="1" id="KW-0732">Signal</keyword>
<dbReference type="EMBL" id="JBHSGI010000005">
    <property type="protein sequence ID" value="MFC4668424.1"/>
    <property type="molecule type" value="Genomic_DNA"/>
</dbReference>
<feature type="signal peptide" evidence="1">
    <location>
        <begin position="1"/>
        <end position="23"/>
    </location>
</feature>
<proteinExistence type="predicted"/>
<feature type="chain" id="PRO_5045731369" evidence="1">
    <location>
        <begin position="24"/>
        <end position="107"/>
    </location>
</feature>
<reference evidence="3" key="1">
    <citation type="journal article" date="2019" name="Int. J. Syst. Evol. Microbiol.">
        <title>The Global Catalogue of Microorganisms (GCM) 10K type strain sequencing project: providing services to taxonomists for standard genome sequencing and annotation.</title>
        <authorList>
            <consortium name="The Broad Institute Genomics Platform"/>
            <consortium name="The Broad Institute Genome Sequencing Center for Infectious Disease"/>
            <person name="Wu L."/>
            <person name="Ma J."/>
        </authorList>
    </citation>
    <scope>NUCLEOTIDE SEQUENCE [LARGE SCALE GENOMIC DNA]</scope>
    <source>
        <strain evidence="3">CGMCC 4.7283</strain>
    </source>
</reference>
<organism evidence="2 3">
    <name type="scientific">Seohaeicola nanhaiensis</name>
    <dbReference type="NCBI Taxonomy" id="1387282"/>
    <lineage>
        <taxon>Bacteria</taxon>
        <taxon>Pseudomonadati</taxon>
        <taxon>Pseudomonadota</taxon>
        <taxon>Alphaproteobacteria</taxon>
        <taxon>Rhodobacterales</taxon>
        <taxon>Roseobacteraceae</taxon>
        <taxon>Seohaeicola</taxon>
    </lineage>
</organism>
<comment type="caution">
    <text evidence="2">The sequence shown here is derived from an EMBL/GenBank/DDBJ whole genome shotgun (WGS) entry which is preliminary data.</text>
</comment>